<feature type="transmembrane region" description="Helical" evidence="9">
    <location>
        <begin position="6"/>
        <end position="25"/>
    </location>
</feature>
<protein>
    <submittedName>
        <fullName evidence="10">Undecaprenyl-phosphate alpha-N-acetylglucosaminyl 1-phosphate transferase</fullName>
    </submittedName>
</protein>
<reference evidence="10" key="2">
    <citation type="submission" date="2020-09" db="EMBL/GenBank/DDBJ databases">
        <authorList>
            <person name="Sun Q."/>
            <person name="Kim S."/>
        </authorList>
    </citation>
    <scope>NUCLEOTIDE SEQUENCE</scope>
    <source>
        <strain evidence="10">KCTC 12368</strain>
    </source>
</reference>
<feature type="transmembrane region" description="Helical" evidence="9">
    <location>
        <begin position="183"/>
        <end position="202"/>
    </location>
</feature>
<feature type="region of interest" description="Disordered" evidence="8">
    <location>
        <begin position="357"/>
        <end position="384"/>
    </location>
</feature>
<keyword evidence="5 9" id="KW-1133">Transmembrane helix</keyword>
<dbReference type="EMBL" id="BMWX01000001">
    <property type="protein sequence ID" value="GGZ15472.1"/>
    <property type="molecule type" value="Genomic_DNA"/>
</dbReference>
<feature type="transmembrane region" description="Helical" evidence="9">
    <location>
        <begin position="247"/>
        <end position="266"/>
    </location>
</feature>
<keyword evidence="4 9" id="KW-0812">Transmembrane</keyword>
<feature type="transmembrane region" description="Helical" evidence="9">
    <location>
        <begin position="322"/>
        <end position="343"/>
    </location>
</feature>
<dbReference type="Proteomes" id="UP000619457">
    <property type="component" value="Unassembled WGS sequence"/>
</dbReference>
<dbReference type="CDD" id="cd06853">
    <property type="entry name" value="GT_WecA_like"/>
    <property type="match status" value="1"/>
</dbReference>
<comment type="caution">
    <text evidence="10">The sequence shown here is derived from an EMBL/GenBank/DDBJ whole genome shotgun (WGS) entry which is preliminary data.</text>
</comment>
<organism evidence="10 11">
    <name type="scientific">Echinicola pacifica</name>
    <dbReference type="NCBI Taxonomy" id="346377"/>
    <lineage>
        <taxon>Bacteria</taxon>
        <taxon>Pseudomonadati</taxon>
        <taxon>Bacteroidota</taxon>
        <taxon>Cytophagia</taxon>
        <taxon>Cytophagales</taxon>
        <taxon>Cyclobacteriaceae</taxon>
        <taxon>Echinicola</taxon>
    </lineage>
</organism>
<comment type="cofactor">
    <cofactor evidence="7">
        <name>Mg(2+)</name>
        <dbReference type="ChEBI" id="CHEBI:18420"/>
    </cofactor>
</comment>
<dbReference type="Pfam" id="PF00953">
    <property type="entry name" value="Glycos_transf_4"/>
    <property type="match status" value="1"/>
</dbReference>
<keyword evidence="2" id="KW-1003">Cell membrane</keyword>
<keyword evidence="11" id="KW-1185">Reference proteome</keyword>
<dbReference type="GO" id="GO:0044038">
    <property type="term" value="P:cell wall macromolecule biosynthetic process"/>
    <property type="evidence" value="ECO:0007669"/>
    <property type="project" value="TreeGrafter"/>
</dbReference>
<evidence type="ECO:0000256" key="1">
    <source>
        <dbReference type="ARBA" id="ARBA00004651"/>
    </source>
</evidence>
<evidence type="ECO:0000256" key="9">
    <source>
        <dbReference type="SAM" id="Phobius"/>
    </source>
</evidence>
<keyword evidence="6 9" id="KW-0472">Membrane</keyword>
<feature type="compositionally biased region" description="Basic and acidic residues" evidence="8">
    <location>
        <begin position="367"/>
        <end position="384"/>
    </location>
</feature>
<dbReference type="GO" id="GO:0005886">
    <property type="term" value="C:plasma membrane"/>
    <property type="evidence" value="ECO:0007669"/>
    <property type="project" value="UniProtKB-SubCell"/>
</dbReference>
<proteinExistence type="predicted"/>
<keyword evidence="7" id="KW-0460">Magnesium</keyword>
<feature type="transmembrane region" description="Helical" evidence="9">
    <location>
        <begin position="297"/>
        <end position="316"/>
    </location>
</feature>
<dbReference type="InterPro" id="IPR018480">
    <property type="entry name" value="PNAcMuramoyl-5peptid_Trfase_CS"/>
</dbReference>
<dbReference type="GO" id="GO:0009103">
    <property type="term" value="P:lipopolysaccharide biosynthetic process"/>
    <property type="evidence" value="ECO:0007669"/>
    <property type="project" value="TreeGrafter"/>
</dbReference>
<dbReference type="RefSeq" id="WP_018474305.1">
    <property type="nucleotide sequence ID" value="NZ_BMWX01000001.1"/>
</dbReference>
<dbReference type="PANTHER" id="PTHR22926:SF3">
    <property type="entry name" value="UNDECAPRENYL-PHOSPHATE ALPHA-N-ACETYLGLUCOSAMINYL 1-PHOSPHATE TRANSFERASE"/>
    <property type="match status" value="1"/>
</dbReference>
<sequence>MQVIIVLALTIVSGLLLIPLVIRVIKKNNIMDLPGGRKIHKQSVPSMGGLGIMLAFAAGAAYILQGESLHSHYAIMVALGLLTLIGFWDDKMDMSAMHKLIGQLSAFSILVILGDIRIHSFFGLLGIYELPLIFSYALSIFMFVGLTNAYNLIDGLDGLAGTLGLISCNFLGVWFLYAGYKVEGLLCLAMFGGILAFLVYNWHPAKIFMGDTGSLPIGCFITTLTIIFINANGALPIESTYKFHAPIASGLSLMIVCTYDTLRVFIRRIRRGKSPFSPDKSHIHHFLMRMGHDHDQVAMLLGGVKLLFLGLVIACSNMSDHIMLPTIFVLAIASGGLINVVTLRKVRAKVRKTPPISQRMSLQLSTEDPRSRGENWEKEAILER</sequence>
<evidence type="ECO:0000256" key="3">
    <source>
        <dbReference type="ARBA" id="ARBA00022679"/>
    </source>
</evidence>
<evidence type="ECO:0000256" key="6">
    <source>
        <dbReference type="ARBA" id="ARBA00023136"/>
    </source>
</evidence>
<reference evidence="10" key="1">
    <citation type="journal article" date="2014" name="Int. J. Syst. Evol. Microbiol.">
        <title>Complete genome sequence of Corynebacterium casei LMG S-19264T (=DSM 44701T), isolated from a smear-ripened cheese.</title>
        <authorList>
            <consortium name="US DOE Joint Genome Institute (JGI-PGF)"/>
            <person name="Walter F."/>
            <person name="Albersmeier A."/>
            <person name="Kalinowski J."/>
            <person name="Ruckert C."/>
        </authorList>
    </citation>
    <scope>NUCLEOTIDE SEQUENCE</scope>
    <source>
        <strain evidence="10">KCTC 12368</strain>
    </source>
</reference>
<feature type="compositionally biased region" description="Polar residues" evidence="8">
    <location>
        <begin position="357"/>
        <end position="366"/>
    </location>
</feature>
<feature type="binding site" evidence="7">
    <location>
        <position position="211"/>
    </location>
    <ligand>
        <name>Mg(2+)</name>
        <dbReference type="ChEBI" id="CHEBI:18420"/>
    </ligand>
</feature>
<accession>A0A918PMR0</accession>
<feature type="transmembrane region" description="Helical" evidence="9">
    <location>
        <begin position="46"/>
        <end position="64"/>
    </location>
</feature>
<dbReference type="PANTHER" id="PTHR22926">
    <property type="entry name" value="PHOSPHO-N-ACETYLMURAMOYL-PENTAPEPTIDE-TRANSFERASE"/>
    <property type="match status" value="1"/>
</dbReference>
<name>A0A918PMR0_9BACT</name>
<evidence type="ECO:0000313" key="10">
    <source>
        <dbReference type="EMBL" id="GGZ15472.1"/>
    </source>
</evidence>
<feature type="binding site" evidence="7">
    <location>
        <position position="151"/>
    </location>
    <ligand>
        <name>Mg(2+)</name>
        <dbReference type="ChEBI" id="CHEBI:18420"/>
    </ligand>
</feature>
<keyword evidence="7" id="KW-0479">Metal-binding</keyword>
<gene>
    <name evidence="10" type="ORF">GCM10007049_04480</name>
</gene>
<dbReference type="InterPro" id="IPR000715">
    <property type="entry name" value="Glycosyl_transferase_4"/>
</dbReference>
<dbReference type="PROSITE" id="PS01348">
    <property type="entry name" value="MRAY_2"/>
    <property type="match status" value="1"/>
</dbReference>
<feature type="transmembrane region" description="Helical" evidence="9">
    <location>
        <begin position="158"/>
        <end position="177"/>
    </location>
</feature>
<comment type="subcellular location">
    <subcellularLocation>
        <location evidence="1">Cell membrane</location>
        <topology evidence="1">Multi-pass membrane protein</topology>
    </subcellularLocation>
</comment>
<evidence type="ECO:0000313" key="11">
    <source>
        <dbReference type="Proteomes" id="UP000619457"/>
    </source>
</evidence>
<evidence type="ECO:0000256" key="8">
    <source>
        <dbReference type="SAM" id="MobiDB-lite"/>
    </source>
</evidence>
<evidence type="ECO:0000256" key="4">
    <source>
        <dbReference type="ARBA" id="ARBA00022692"/>
    </source>
</evidence>
<evidence type="ECO:0000256" key="5">
    <source>
        <dbReference type="ARBA" id="ARBA00022989"/>
    </source>
</evidence>
<dbReference type="GO" id="GO:0071555">
    <property type="term" value="P:cell wall organization"/>
    <property type="evidence" value="ECO:0007669"/>
    <property type="project" value="TreeGrafter"/>
</dbReference>
<feature type="transmembrane region" description="Helical" evidence="9">
    <location>
        <begin position="214"/>
        <end position="235"/>
    </location>
</feature>
<dbReference type="GO" id="GO:0046872">
    <property type="term" value="F:metal ion binding"/>
    <property type="evidence" value="ECO:0007669"/>
    <property type="project" value="UniProtKB-KW"/>
</dbReference>
<keyword evidence="3 10" id="KW-0808">Transferase</keyword>
<feature type="transmembrane region" description="Helical" evidence="9">
    <location>
        <begin position="125"/>
        <end position="146"/>
    </location>
</feature>
<dbReference type="GO" id="GO:0016780">
    <property type="term" value="F:phosphotransferase activity, for other substituted phosphate groups"/>
    <property type="evidence" value="ECO:0007669"/>
    <property type="project" value="InterPro"/>
</dbReference>
<dbReference type="AlphaFoldDB" id="A0A918PMR0"/>
<evidence type="ECO:0000256" key="7">
    <source>
        <dbReference type="PIRSR" id="PIRSR600715-1"/>
    </source>
</evidence>
<feature type="transmembrane region" description="Helical" evidence="9">
    <location>
        <begin position="100"/>
        <end position="119"/>
    </location>
</feature>
<evidence type="ECO:0000256" key="2">
    <source>
        <dbReference type="ARBA" id="ARBA00022475"/>
    </source>
</evidence>
<dbReference type="PROSITE" id="PS01347">
    <property type="entry name" value="MRAY_1"/>
    <property type="match status" value="1"/>
</dbReference>
<feature type="transmembrane region" description="Helical" evidence="9">
    <location>
        <begin position="70"/>
        <end position="88"/>
    </location>
</feature>